<dbReference type="RefSeq" id="WP_289502848.1">
    <property type="nucleotide sequence ID" value="NZ_CP116805.1"/>
</dbReference>
<dbReference type="KEGG" id="gso:PH603_12390"/>
<dbReference type="AlphaFoldDB" id="A0AAE9XND3"/>
<proteinExistence type="predicted"/>
<protein>
    <submittedName>
        <fullName evidence="3">Fumarylacetoacetate hydrolase family protein</fullName>
    </submittedName>
</protein>
<dbReference type="EMBL" id="CP116805">
    <property type="protein sequence ID" value="WCL53336.1"/>
    <property type="molecule type" value="Genomic_DNA"/>
</dbReference>
<sequence>MSRLDTIAERLDSAAAKASAVAQLSTGADAITLDEAYEIQARSIARRLLRGEALVGIKMGFTSRAKMVQMGVADLIWGRLTDAMMLEDGGEASMEDYVHPRIEPEIAFRLSRPLSGNVSLPEAISAVDAVAPAMELIDSRYRDFKFSLEDVVADNCSSSGFVIGAWSKPPADIANLGMVMRFDGRPVEIGSSAGILGNPWRSLVAAARLAGRYGFQLAPGQIVLAGAATAAQPLKAGLHVALETEGLGRVDLKVKGAAS</sequence>
<feature type="domain" description="Fumarylacetoacetase-like C-terminal" evidence="2">
    <location>
        <begin position="99"/>
        <end position="254"/>
    </location>
</feature>
<gene>
    <name evidence="3" type="ORF">PH603_12390</name>
</gene>
<dbReference type="GO" id="GO:0016787">
    <property type="term" value="F:hydrolase activity"/>
    <property type="evidence" value="ECO:0007669"/>
    <property type="project" value="UniProtKB-KW"/>
</dbReference>
<dbReference type="GO" id="GO:0008684">
    <property type="term" value="F:2-oxopent-4-enoate hydratase activity"/>
    <property type="evidence" value="ECO:0007669"/>
    <property type="project" value="TreeGrafter"/>
</dbReference>
<dbReference type="PANTHER" id="PTHR30143:SF0">
    <property type="entry name" value="2-KETO-4-PENTENOATE HYDRATASE"/>
    <property type="match status" value="1"/>
</dbReference>
<dbReference type="Proteomes" id="UP001217500">
    <property type="component" value="Chromosome"/>
</dbReference>
<evidence type="ECO:0000256" key="1">
    <source>
        <dbReference type="ARBA" id="ARBA00023239"/>
    </source>
</evidence>
<dbReference type="PANTHER" id="PTHR30143">
    <property type="entry name" value="ACID HYDRATASE"/>
    <property type="match status" value="1"/>
</dbReference>
<dbReference type="SUPFAM" id="SSF56529">
    <property type="entry name" value="FAH"/>
    <property type="match status" value="1"/>
</dbReference>
<keyword evidence="3" id="KW-0378">Hydrolase</keyword>
<name>A0AAE9XND3_9PROT</name>
<dbReference type="InterPro" id="IPR050772">
    <property type="entry name" value="Hydratase-Decarb/MhpD_sf"/>
</dbReference>
<dbReference type="InterPro" id="IPR036663">
    <property type="entry name" value="Fumarylacetoacetase_C_sf"/>
</dbReference>
<dbReference type="GO" id="GO:0005737">
    <property type="term" value="C:cytoplasm"/>
    <property type="evidence" value="ECO:0007669"/>
    <property type="project" value="TreeGrafter"/>
</dbReference>
<reference evidence="3" key="1">
    <citation type="submission" date="2023-01" db="EMBL/GenBank/DDBJ databases">
        <title>The genome sequence of Kordiimonadaceae bacterium 6D33.</title>
        <authorList>
            <person name="Liu Y."/>
        </authorList>
    </citation>
    <scope>NUCLEOTIDE SEQUENCE</scope>
    <source>
        <strain evidence="3">6D33</strain>
    </source>
</reference>
<evidence type="ECO:0000313" key="3">
    <source>
        <dbReference type="EMBL" id="WCL53336.1"/>
    </source>
</evidence>
<accession>A0AAE9XND3</accession>
<evidence type="ECO:0000313" key="4">
    <source>
        <dbReference type="Proteomes" id="UP001217500"/>
    </source>
</evidence>
<dbReference type="InterPro" id="IPR011234">
    <property type="entry name" value="Fumarylacetoacetase-like_C"/>
</dbReference>
<dbReference type="Pfam" id="PF01557">
    <property type="entry name" value="FAA_hydrolase"/>
    <property type="match status" value="1"/>
</dbReference>
<evidence type="ECO:0000259" key="2">
    <source>
        <dbReference type="Pfam" id="PF01557"/>
    </source>
</evidence>
<dbReference type="Gene3D" id="3.90.850.10">
    <property type="entry name" value="Fumarylacetoacetase-like, C-terminal domain"/>
    <property type="match status" value="1"/>
</dbReference>
<organism evidence="3 4">
    <name type="scientific">Gimibacter soli</name>
    <dbReference type="NCBI Taxonomy" id="3024400"/>
    <lineage>
        <taxon>Bacteria</taxon>
        <taxon>Pseudomonadati</taxon>
        <taxon>Pseudomonadota</taxon>
        <taxon>Alphaproteobacteria</taxon>
        <taxon>Kordiimonadales</taxon>
        <taxon>Temperatibacteraceae</taxon>
        <taxon>Gimibacter</taxon>
    </lineage>
</organism>
<keyword evidence="1" id="KW-0456">Lyase</keyword>
<keyword evidence="4" id="KW-1185">Reference proteome</keyword>